<evidence type="ECO:0000256" key="1">
    <source>
        <dbReference type="ARBA" id="ARBA00022490"/>
    </source>
</evidence>
<keyword evidence="1 4" id="KW-0963">Cytoplasm</keyword>
<dbReference type="RefSeq" id="WP_069962326.1">
    <property type="nucleotide sequence ID" value="NZ_CP016094.1"/>
</dbReference>
<dbReference type="EMBL" id="CP016094">
    <property type="protein sequence ID" value="AOS45141.1"/>
    <property type="molecule type" value="Genomic_DNA"/>
</dbReference>
<evidence type="ECO:0000256" key="2">
    <source>
        <dbReference type="ARBA" id="ARBA00022795"/>
    </source>
</evidence>
<comment type="function">
    <text evidence="4">Acts as an anti-CsrA protein, binds CsrA and prevents it from repressing translation of its target genes, one of which is flagellin. Binds to flagellin and participates in the assembly of the flagellum.</text>
</comment>
<keyword evidence="3 4" id="KW-0810">Translation regulation</keyword>
<accession>A0A1D8AW83</accession>
<comment type="similarity">
    <text evidence="4">Belongs to the FliW family.</text>
</comment>
<dbReference type="STRING" id="1838286.Verru16b_02217"/>
<keyword evidence="5" id="KW-0966">Cell projection</keyword>
<dbReference type="Pfam" id="PF02623">
    <property type="entry name" value="FliW"/>
    <property type="match status" value="1"/>
</dbReference>
<keyword evidence="2 4" id="KW-1005">Bacterial flagellum biogenesis</keyword>
<evidence type="ECO:0000256" key="4">
    <source>
        <dbReference type="HAMAP-Rule" id="MF_01185"/>
    </source>
</evidence>
<dbReference type="GO" id="GO:0006417">
    <property type="term" value="P:regulation of translation"/>
    <property type="evidence" value="ECO:0007669"/>
    <property type="project" value="UniProtKB-KW"/>
</dbReference>
<keyword evidence="6" id="KW-1185">Reference proteome</keyword>
<evidence type="ECO:0000256" key="3">
    <source>
        <dbReference type="ARBA" id="ARBA00022845"/>
    </source>
</evidence>
<dbReference type="KEGG" id="obg:Verru16b_02217"/>
<proteinExistence type="inferred from homology"/>
<dbReference type="OrthoDB" id="193607at2"/>
<comment type="subcellular location">
    <subcellularLocation>
        <location evidence="4">Cytoplasm</location>
    </subcellularLocation>
</comment>
<dbReference type="SUPFAM" id="SSF141457">
    <property type="entry name" value="BH3618-like"/>
    <property type="match status" value="1"/>
</dbReference>
<gene>
    <name evidence="4 5" type="primary">fliW</name>
    <name evidence="5" type="ORF">Verru16b_02217</name>
</gene>
<dbReference type="HAMAP" id="MF_01185">
    <property type="entry name" value="FliW"/>
    <property type="match status" value="1"/>
</dbReference>
<dbReference type="InterPro" id="IPR024046">
    <property type="entry name" value="Flagellar_assmbl_FliW_dom_sf"/>
</dbReference>
<dbReference type="GO" id="GO:0005737">
    <property type="term" value="C:cytoplasm"/>
    <property type="evidence" value="ECO:0007669"/>
    <property type="project" value="UniProtKB-SubCell"/>
</dbReference>
<name>A0A1D8AW83_9BACT</name>
<protein>
    <recommendedName>
        <fullName evidence="4">Flagellar assembly factor FliW</fullName>
    </recommendedName>
</protein>
<dbReference type="PANTHER" id="PTHR39190:SF1">
    <property type="entry name" value="FLAGELLAR ASSEMBLY FACTOR FLIW"/>
    <property type="match status" value="1"/>
</dbReference>
<organism evidence="5 6">
    <name type="scientific">Lacunisphaera limnophila</name>
    <dbReference type="NCBI Taxonomy" id="1838286"/>
    <lineage>
        <taxon>Bacteria</taxon>
        <taxon>Pseudomonadati</taxon>
        <taxon>Verrucomicrobiota</taxon>
        <taxon>Opitutia</taxon>
        <taxon>Opitutales</taxon>
        <taxon>Opitutaceae</taxon>
        <taxon>Lacunisphaera</taxon>
    </lineage>
</organism>
<keyword evidence="5" id="KW-0969">Cilium</keyword>
<dbReference type="Proteomes" id="UP000095228">
    <property type="component" value="Chromosome"/>
</dbReference>
<dbReference type="GO" id="GO:0044780">
    <property type="term" value="P:bacterial-type flagellum assembly"/>
    <property type="evidence" value="ECO:0007669"/>
    <property type="project" value="UniProtKB-UniRule"/>
</dbReference>
<comment type="subunit">
    <text evidence="4">Interacts with translational regulator CsrA and flagellin(s).</text>
</comment>
<keyword evidence="4" id="KW-0143">Chaperone</keyword>
<evidence type="ECO:0000313" key="6">
    <source>
        <dbReference type="Proteomes" id="UP000095228"/>
    </source>
</evidence>
<keyword evidence="5" id="KW-0282">Flagellum</keyword>
<sequence>MKVLPDLPTTAVMTPPPAANSFELPQGIIGFKEYTRAEILYVPDHLPFLWLKLHRAADAVHFIVIEPAGLVPGYVPELFDSDAEALDLRSASEAMLLNIVTLKNQNPLDAVVNLVGPIVVNRRTRIARQLVISNYSQYSAHWPLVDAATTRATA</sequence>
<dbReference type="PANTHER" id="PTHR39190">
    <property type="entry name" value="FLAGELLAR ASSEMBLY FACTOR FLIW"/>
    <property type="match status" value="1"/>
</dbReference>
<dbReference type="AlphaFoldDB" id="A0A1D8AW83"/>
<evidence type="ECO:0000313" key="5">
    <source>
        <dbReference type="EMBL" id="AOS45141.1"/>
    </source>
</evidence>
<dbReference type="InterPro" id="IPR003775">
    <property type="entry name" value="Flagellar_assembly_factor_FliW"/>
</dbReference>
<reference evidence="5 6" key="1">
    <citation type="submission" date="2016-06" db="EMBL/GenBank/DDBJ databases">
        <title>Three novel species with peptidoglycan cell walls form the new genus Lacunisphaera gen. nov. in the family Opitutaceae of the verrucomicrobial subdivision 4.</title>
        <authorList>
            <person name="Rast P."/>
            <person name="Gloeckner I."/>
            <person name="Jogler M."/>
            <person name="Boedeker C."/>
            <person name="Jeske O."/>
            <person name="Wiegand S."/>
            <person name="Reinhardt R."/>
            <person name="Schumann P."/>
            <person name="Rohde M."/>
            <person name="Spring S."/>
            <person name="Gloeckner F.O."/>
            <person name="Jogler C."/>
        </authorList>
    </citation>
    <scope>NUCLEOTIDE SEQUENCE [LARGE SCALE GENOMIC DNA]</scope>
    <source>
        <strain evidence="5 6">IG16b</strain>
    </source>
</reference>
<dbReference type="Gene3D" id="2.30.290.10">
    <property type="entry name" value="BH3618-like"/>
    <property type="match status" value="1"/>
</dbReference>